<feature type="compositionally biased region" description="Low complexity" evidence="2">
    <location>
        <begin position="258"/>
        <end position="268"/>
    </location>
</feature>
<name>A0A3B3S372_9TELE</name>
<dbReference type="Proteomes" id="UP000261540">
    <property type="component" value="Unplaced"/>
</dbReference>
<keyword evidence="3" id="KW-0472">Membrane</keyword>
<evidence type="ECO:0000256" key="3">
    <source>
        <dbReference type="SAM" id="Phobius"/>
    </source>
</evidence>
<evidence type="ECO:0000313" key="5">
    <source>
        <dbReference type="Proteomes" id="UP000261540"/>
    </source>
</evidence>
<feature type="transmembrane region" description="Helical" evidence="3">
    <location>
        <begin position="71"/>
        <end position="91"/>
    </location>
</feature>
<dbReference type="GO" id="GO:0005634">
    <property type="term" value="C:nucleus"/>
    <property type="evidence" value="ECO:0007669"/>
    <property type="project" value="Ensembl"/>
</dbReference>
<dbReference type="GO" id="GO:0005737">
    <property type="term" value="C:cytoplasm"/>
    <property type="evidence" value="ECO:0007669"/>
    <property type="project" value="Ensembl"/>
</dbReference>
<feature type="transmembrane region" description="Helical" evidence="3">
    <location>
        <begin position="367"/>
        <end position="390"/>
    </location>
</feature>
<dbReference type="GO" id="GO:0016020">
    <property type="term" value="C:membrane"/>
    <property type="evidence" value="ECO:0007669"/>
    <property type="project" value="UniProtKB-SubCell"/>
</dbReference>
<dbReference type="PANTHER" id="PTHR20765">
    <property type="entry name" value="SOLUTE CARRIER FAMILY 43 MEMBER 3-RELATED"/>
    <property type="match status" value="1"/>
</dbReference>
<dbReference type="GeneTree" id="ENSGT00940000157622"/>
<keyword evidence="3" id="KW-0812">Transmembrane</keyword>
<protein>
    <submittedName>
        <fullName evidence="4">Solute carrier family 43 member 3a</fullName>
    </submittedName>
</protein>
<feature type="transmembrane region" description="Helical" evidence="3">
    <location>
        <begin position="103"/>
        <end position="123"/>
    </location>
</feature>
<accession>A0A3B3S372</accession>
<feature type="transmembrane region" description="Helical" evidence="3">
    <location>
        <begin position="459"/>
        <end position="481"/>
    </location>
</feature>
<evidence type="ECO:0000256" key="2">
    <source>
        <dbReference type="SAM" id="MobiDB-lite"/>
    </source>
</evidence>
<feature type="region of interest" description="Disordered" evidence="2">
    <location>
        <begin position="245"/>
        <end position="269"/>
    </location>
</feature>
<feature type="transmembrane region" description="Helical" evidence="3">
    <location>
        <begin position="280"/>
        <end position="301"/>
    </location>
</feature>
<keyword evidence="5" id="KW-1185">Reference proteome</keyword>
<feature type="transmembrane region" description="Helical" evidence="3">
    <location>
        <begin position="129"/>
        <end position="148"/>
    </location>
</feature>
<feature type="transmembrane region" description="Helical" evidence="3">
    <location>
        <begin position="327"/>
        <end position="346"/>
    </location>
</feature>
<feature type="transmembrane region" description="Helical" evidence="3">
    <location>
        <begin position="428"/>
        <end position="447"/>
    </location>
</feature>
<organism evidence="4 5">
    <name type="scientific">Paramormyrops kingsleyae</name>
    <dbReference type="NCBI Taxonomy" id="1676925"/>
    <lineage>
        <taxon>Eukaryota</taxon>
        <taxon>Metazoa</taxon>
        <taxon>Chordata</taxon>
        <taxon>Craniata</taxon>
        <taxon>Vertebrata</taxon>
        <taxon>Euteleostomi</taxon>
        <taxon>Actinopterygii</taxon>
        <taxon>Neopterygii</taxon>
        <taxon>Teleostei</taxon>
        <taxon>Osteoglossocephala</taxon>
        <taxon>Osteoglossomorpha</taxon>
        <taxon>Osteoglossiformes</taxon>
        <taxon>Mormyridae</taxon>
        <taxon>Paramormyrops</taxon>
    </lineage>
</organism>
<comment type="subcellular location">
    <subcellularLocation>
        <location evidence="1">Membrane</location>
        <topology evidence="1">Multi-pass membrane protein</topology>
    </subcellularLocation>
</comment>
<dbReference type="STRING" id="1676925.ENSPKIP00000024585"/>
<evidence type="ECO:0000256" key="1">
    <source>
        <dbReference type="ARBA" id="ARBA00004141"/>
    </source>
</evidence>
<dbReference type="InterPro" id="IPR027197">
    <property type="entry name" value="SLC43A3"/>
</dbReference>
<dbReference type="SUPFAM" id="SSF103473">
    <property type="entry name" value="MFS general substrate transporter"/>
    <property type="match status" value="1"/>
</dbReference>
<feature type="transmembrane region" description="Helical" evidence="3">
    <location>
        <begin position="402"/>
        <end position="421"/>
    </location>
</feature>
<proteinExistence type="predicted"/>
<dbReference type="Gene3D" id="1.20.1250.20">
    <property type="entry name" value="MFS general substrate transporter like domains"/>
    <property type="match status" value="1"/>
</dbReference>
<sequence>MACCRDGAGPRRWLTLGSGLLECLCFAGIVFGWASLVFLLKAESYFGNLCTNGTAVNSSESADCSHQDDQLSLIFTIASFLNNFLLLPSGFFFDRFGTMATRLLAVILYTTGVLMVAFSSAVIPNLLFPAMSCIAVGGILFLMTNMQVGNLFGTHRSTVITFYNGAFDSSSGILLIVKVVYERGITLQASMLFLASCSVIHLLRTLFLMPRGHIPHPLPEGYTYGLGCGRSRAYSVSVAGKPDYKGAMSDDENTDNLPTQTTEPTTTPNKEKVANVRSCILSWFFMLHLGWLSIMQLRHYLFIGTLNPMLNRLTGGDPTLVSEYTNAFAFTQLCGILCAPWNGLIMDRHKGKPCAPGETEQEADVRSAALSLFITAMQCLLFSLCAALPVLPLQYLTFVLQVINRSFLYGGNAAFISIAFPSSHFGKLYGLILALSALVSLLQYPFFALVQGPLKGDPLYLNVALTVLTTLAFIHPLYVFIHCRRAAARRRTSAQ</sequence>
<dbReference type="Ensembl" id="ENSPKIT00000005294.1">
    <property type="protein sequence ID" value="ENSPKIP00000024585.1"/>
    <property type="gene ID" value="ENSPKIG00000007782.1"/>
</dbReference>
<dbReference type="InterPro" id="IPR036259">
    <property type="entry name" value="MFS_trans_sf"/>
</dbReference>
<dbReference type="AlphaFoldDB" id="A0A3B3S372"/>
<dbReference type="PANTHER" id="PTHR20765:SF1">
    <property type="entry name" value="EQUILIBRATIVE NUCLEOBASE TRANSPORTER 1"/>
    <property type="match status" value="1"/>
</dbReference>
<reference evidence="4" key="2">
    <citation type="submission" date="2025-09" db="UniProtKB">
        <authorList>
            <consortium name="Ensembl"/>
        </authorList>
    </citation>
    <scope>IDENTIFICATION</scope>
</reference>
<keyword evidence="3" id="KW-1133">Transmembrane helix</keyword>
<reference evidence="4" key="1">
    <citation type="submission" date="2025-08" db="UniProtKB">
        <authorList>
            <consortium name="Ensembl"/>
        </authorList>
    </citation>
    <scope>IDENTIFICATION</scope>
</reference>
<evidence type="ECO:0000313" key="4">
    <source>
        <dbReference type="Ensembl" id="ENSPKIP00000024585.1"/>
    </source>
</evidence>
<feature type="transmembrane region" description="Helical" evidence="3">
    <location>
        <begin position="20"/>
        <end position="40"/>
    </location>
</feature>
<dbReference type="KEGG" id="pki:111834176"/>